<gene>
    <name evidence="11" type="ORF">L484_013366</name>
</gene>
<keyword evidence="3" id="KW-0732">Signal</keyword>
<dbReference type="GO" id="GO:0006508">
    <property type="term" value="P:proteolysis"/>
    <property type="evidence" value="ECO:0007669"/>
    <property type="project" value="UniProtKB-KW"/>
</dbReference>
<evidence type="ECO:0000313" key="12">
    <source>
        <dbReference type="Proteomes" id="UP000030645"/>
    </source>
</evidence>
<evidence type="ECO:0000256" key="3">
    <source>
        <dbReference type="ARBA" id="ARBA00022729"/>
    </source>
</evidence>
<comment type="similarity">
    <text evidence="1">Belongs to the peptidase A1 family.</text>
</comment>
<evidence type="ECO:0000256" key="2">
    <source>
        <dbReference type="ARBA" id="ARBA00022670"/>
    </source>
</evidence>
<evidence type="ECO:0000256" key="4">
    <source>
        <dbReference type="ARBA" id="ARBA00022737"/>
    </source>
</evidence>
<organism evidence="11 12">
    <name type="scientific">Morus notabilis</name>
    <dbReference type="NCBI Taxonomy" id="981085"/>
    <lineage>
        <taxon>Eukaryota</taxon>
        <taxon>Viridiplantae</taxon>
        <taxon>Streptophyta</taxon>
        <taxon>Embryophyta</taxon>
        <taxon>Tracheophyta</taxon>
        <taxon>Spermatophyta</taxon>
        <taxon>Magnoliopsida</taxon>
        <taxon>eudicotyledons</taxon>
        <taxon>Gunneridae</taxon>
        <taxon>Pentapetalae</taxon>
        <taxon>rosids</taxon>
        <taxon>fabids</taxon>
        <taxon>Rosales</taxon>
        <taxon>Moraceae</taxon>
        <taxon>Moreae</taxon>
        <taxon>Morus</taxon>
    </lineage>
</organism>
<dbReference type="InterPro" id="IPR032861">
    <property type="entry name" value="TAXi_N"/>
</dbReference>
<dbReference type="CDD" id="cd05475">
    <property type="entry name" value="nucellin_like"/>
    <property type="match status" value="1"/>
</dbReference>
<evidence type="ECO:0000256" key="8">
    <source>
        <dbReference type="ARBA" id="ARBA00077656"/>
    </source>
</evidence>
<keyword evidence="6" id="KW-0378">Hydrolase</keyword>
<protein>
    <recommendedName>
        <fullName evidence="7">Aspartic proteinase Asp1</fullName>
    </recommendedName>
    <alternativeName>
        <fullName evidence="8">Nucellin-like protein</fullName>
    </alternativeName>
</protein>
<evidence type="ECO:0000313" key="11">
    <source>
        <dbReference type="EMBL" id="EXB60102.1"/>
    </source>
</evidence>
<dbReference type="Gene3D" id="2.40.70.10">
    <property type="entry name" value="Acid Proteases"/>
    <property type="match status" value="2"/>
</dbReference>
<dbReference type="InterPro" id="IPR021109">
    <property type="entry name" value="Peptidase_aspartic_dom_sf"/>
</dbReference>
<evidence type="ECO:0000256" key="7">
    <source>
        <dbReference type="ARBA" id="ARBA00068871"/>
    </source>
</evidence>
<dbReference type="Pfam" id="PF14541">
    <property type="entry name" value="TAXi_C"/>
    <property type="match status" value="1"/>
</dbReference>
<feature type="domain" description="Peptidase A1" evidence="10">
    <location>
        <begin position="64"/>
        <end position="411"/>
    </location>
</feature>
<evidence type="ECO:0000259" key="10">
    <source>
        <dbReference type="PROSITE" id="PS51767"/>
    </source>
</evidence>
<proteinExistence type="inferred from homology"/>
<dbReference type="InterPro" id="IPR001461">
    <property type="entry name" value="Aspartic_peptidase_A1"/>
</dbReference>
<evidence type="ECO:0000256" key="5">
    <source>
        <dbReference type="ARBA" id="ARBA00022750"/>
    </source>
</evidence>
<dbReference type="eggNOG" id="KOG1339">
    <property type="taxonomic scope" value="Eukaryota"/>
</dbReference>
<dbReference type="InterPro" id="IPR033823">
    <property type="entry name" value="Nucellin"/>
</dbReference>
<keyword evidence="2" id="KW-0645">Protease</keyword>
<dbReference type="AlphaFoldDB" id="W9R746"/>
<reference evidence="12" key="1">
    <citation type="submission" date="2013-01" db="EMBL/GenBank/DDBJ databases">
        <title>Draft Genome Sequence of a Mulberry Tree, Morus notabilis C.K. Schneid.</title>
        <authorList>
            <person name="He N."/>
            <person name="Zhao S."/>
        </authorList>
    </citation>
    <scope>NUCLEOTIDE SEQUENCE</scope>
</reference>
<dbReference type="FunFam" id="2.40.70.10:FF:000027">
    <property type="entry name" value="Aspartic proteinase Asp1 isoform A"/>
    <property type="match status" value="1"/>
</dbReference>
<keyword evidence="5" id="KW-0064">Aspartyl protease</keyword>
<name>W9R746_9ROSA</name>
<dbReference type="PANTHER" id="PTHR13683:SF227">
    <property type="entry name" value="EUKARYOTIC ASPARTYL PROTEASE FAMILY PROTEIN"/>
    <property type="match status" value="1"/>
</dbReference>
<dbReference type="EMBL" id="KE344393">
    <property type="protein sequence ID" value="EXB60102.1"/>
    <property type="molecule type" value="Genomic_DNA"/>
</dbReference>
<dbReference type="PRINTS" id="PR00792">
    <property type="entry name" value="PEPSIN"/>
</dbReference>
<dbReference type="InterPro" id="IPR033121">
    <property type="entry name" value="PEPTIDASE_A1"/>
</dbReference>
<sequence length="458" mass="49610">MDFSRSLLTVNSVLERVLRGEATFQRSLSAANQPPPKKKPAQTKKIGSSAVFPIYGNVYPLGYYSVSLKIGNPPKVYDLDIDSGSDLTWVQCDAPCTGCTKPRDQLYKPKNNTMHCADPICSAIHSSNNHPCKSPTDQCDYEIEYADRGSSFGVLVRDSIPLTFSNGSTLGPRLAFGCGYDQTYGGPGAPPQTAGVLGLGNGKASILSQLTQMGLTRNVVGHCLSSRGGGFLFFGDDFVPSSGITWTAISQDYVDKHYGSGPAELYFGGKPAGIKGLEVIFDSGSSYTYFNSPAYEAVVNLVKKSLNGKPLKDTAEDKSLPICWKGNKAFKSVQDAKKFFTPLALSFTNFKHVQLQLLPEAYLIVTKLGSVCLGILNGTQVGLENLNIIGDVSLQEKMVIYDNEKKQIGWGPVNCDRLPNVDADHNGAFSQPYAVNFGIAAESCPATRRKLRQEQHIK</sequence>
<feature type="active site" evidence="9">
    <location>
        <position position="282"/>
    </location>
</feature>
<dbReference type="Pfam" id="PF14543">
    <property type="entry name" value="TAXi_N"/>
    <property type="match status" value="1"/>
</dbReference>
<accession>W9R746</accession>
<dbReference type="PANTHER" id="PTHR13683">
    <property type="entry name" value="ASPARTYL PROTEASES"/>
    <property type="match status" value="1"/>
</dbReference>
<evidence type="ECO:0000256" key="6">
    <source>
        <dbReference type="ARBA" id="ARBA00022801"/>
    </source>
</evidence>
<dbReference type="STRING" id="981085.W9R746"/>
<keyword evidence="12" id="KW-1185">Reference proteome</keyword>
<evidence type="ECO:0000256" key="9">
    <source>
        <dbReference type="PIRSR" id="PIRSR601461-1"/>
    </source>
</evidence>
<dbReference type="SUPFAM" id="SSF50630">
    <property type="entry name" value="Acid proteases"/>
    <property type="match status" value="1"/>
</dbReference>
<evidence type="ECO:0000256" key="1">
    <source>
        <dbReference type="ARBA" id="ARBA00007447"/>
    </source>
</evidence>
<dbReference type="FunFam" id="2.40.70.10:FF:000015">
    <property type="entry name" value="Aspartyl protease family protein"/>
    <property type="match status" value="1"/>
</dbReference>
<keyword evidence="4" id="KW-0677">Repeat</keyword>
<feature type="active site" evidence="9">
    <location>
        <position position="82"/>
    </location>
</feature>
<dbReference type="Proteomes" id="UP000030645">
    <property type="component" value="Unassembled WGS sequence"/>
</dbReference>
<dbReference type="GO" id="GO:0004190">
    <property type="term" value="F:aspartic-type endopeptidase activity"/>
    <property type="evidence" value="ECO:0007669"/>
    <property type="project" value="UniProtKB-KW"/>
</dbReference>
<dbReference type="PROSITE" id="PS51767">
    <property type="entry name" value="PEPTIDASE_A1"/>
    <property type="match status" value="1"/>
</dbReference>
<dbReference type="InterPro" id="IPR032799">
    <property type="entry name" value="TAXi_C"/>
</dbReference>